<accession>A0A0M6WZN5</accession>
<protein>
    <submittedName>
        <fullName evidence="3">VanZ family protein</fullName>
    </submittedName>
</protein>
<dbReference type="InterPro" id="IPR053150">
    <property type="entry name" value="Teicoplanin_resist-assoc"/>
</dbReference>
<dbReference type="STRING" id="360807.ERS852392_01605"/>
<feature type="transmembrane region" description="Helical" evidence="1">
    <location>
        <begin position="34"/>
        <end position="52"/>
    </location>
</feature>
<feature type="transmembrane region" description="Helical" evidence="1">
    <location>
        <begin position="86"/>
        <end position="112"/>
    </location>
</feature>
<keyword evidence="1" id="KW-0812">Transmembrane</keyword>
<proteinExistence type="predicted"/>
<keyword evidence="1" id="KW-0472">Membrane</keyword>
<dbReference type="EMBL" id="CVRS01000105">
    <property type="protein sequence ID" value="CRL42619.1"/>
    <property type="molecule type" value="Genomic_DNA"/>
</dbReference>
<feature type="transmembrane region" description="Helical" evidence="1">
    <location>
        <begin position="119"/>
        <end position="138"/>
    </location>
</feature>
<dbReference type="PANTHER" id="PTHR36834">
    <property type="entry name" value="MEMBRANE PROTEIN-RELATED"/>
    <property type="match status" value="1"/>
</dbReference>
<keyword evidence="1" id="KW-1133">Transmembrane helix</keyword>
<evidence type="ECO:0000256" key="1">
    <source>
        <dbReference type="SAM" id="Phobius"/>
    </source>
</evidence>
<dbReference type="AlphaFoldDB" id="A0A0M6WZN5"/>
<feature type="domain" description="VanZ-like" evidence="2">
    <location>
        <begin position="40"/>
        <end position="165"/>
    </location>
</feature>
<dbReference type="PANTHER" id="PTHR36834:SF1">
    <property type="entry name" value="INTEGRAL MEMBRANE PROTEIN"/>
    <property type="match status" value="1"/>
</dbReference>
<dbReference type="InterPro" id="IPR006976">
    <property type="entry name" value="VanZ-like"/>
</dbReference>
<gene>
    <name evidence="3" type="ORF">RIL183_07391</name>
</gene>
<evidence type="ECO:0000313" key="3">
    <source>
        <dbReference type="EMBL" id="CRL42619.1"/>
    </source>
</evidence>
<name>A0A0M6WZN5_9FIRM</name>
<evidence type="ECO:0000313" key="4">
    <source>
        <dbReference type="Proteomes" id="UP000049828"/>
    </source>
</evidence>
<dbReference type="Pfam" id="PF04892">
    <property type="entry name" value="VanZ"/>
    <property type="match status" value="1"/>
</dbReference>
<reference evidence="4" key="1">
    <citation type="submission" date="2015-05" db="EMBL/GenBank/DDBJ databases">
        <authorList>
            <consortium name="Pathogen Informatics"/>
        </authorList>
    </citation>
    <scope>NUCLEOTIDE SEQUENCE [LARGE SCALE GENOMIC DNA]</scope>
    <source>
        <strain evidence="4">L1-83</strain>
    </source>
</reference>
<evidence type="ECO:0000259" key="2">
    <source>
        <dbReference type="Pfam" id="PF04892"/>
    </source>
</evidence>
<dbReference type="Proteomes" id="UP000049828">
    <property type="component" value="Unassembled WGS sequence"/>
</dbReference>
<organism evidence="3 4">
    <name type="scientific">Roseburia inulinivorans</name>
    <dbReference type="NCBI Taxonomy" id="360807"/>
    <lineage>
        <taxon>Bacteria</taxon>
        <taxon>Bacillati</taxon>
        <taxon>Bacillota</taxon>
        <taxon>Clostridia</taxon>
        <taxon>Lachnospirales</taxon>
        <taxon>Lachnospiraceae</taxon>
        <taxon>Roseburia</taxon>
    </lineage>
</organism>
<feature type="transmembrane region" description="Helical" evidence="1">
    <location>
        <begin position="150"/>
        <end position="171"/>
    </location>
</feature>
<sequence length="183" mass="21781">MRSKPLLTNTTKNMDANKKGSERCPLIRKGKHRVLAFVFFLIYFAVLFYFLFFSEEMGRTYSERAYHYNLIPFHEIMRFVKYRHVLGWQAVVLNIWGNIIAFMPFGSFLPIYSKRCRNVWMTVLYSFELSLLVELLQLVFKVGSFDVDDLFLNTIGGLLGYLVYKGLLYLWKRYEKARHIVNK</sequence>
<keyword evidence="4" id="KW-1185">Reference proteome</keyword>